<reference evidence="1 2" key="1">
    <citation type="journal article" date="2023" name="Proc. Natl. Acad. Sci. U.S.A.">
        <title>Bacterial tolerance to host-exuded specialized metabolites structures the maize root microbiome.</title>
        <authorList>
            <person name="Thoenen L."/>
            <person name="Giroud C."/>
            <person name="Kreuzer M."/>
            <person name="Waelchli J."/>
            <person name="Gfeller V."/>
            <person name="Deslandes-Herold G."/>
            <person name="Mateo P."/>
            <person name="Robert C.A.M."/>
            <person name="Ahrens C.H."/>
            <person name="Rubio-Somoza I."/>
            <person name="Bruggmann R."/>
            <person name="Erb M."/>
            <person name="Schlaeppi K."/>
        </authorList>
    </citation>
    <scope>NUCLEOTIDE SEQUENCE [LARGE SCALE GENOMIC DNA]</scope>
    <source>
        <strain evidence="1 2">LBA1-1-1.1</strain>
    </source>
</reference>
<evidence type="ECO:0000313" key="1">
    <source>
        <dbReference type="EMBL" id="MEV4914275.1"/>
    </source>
</evidence>
<gene>
    <name evidence="1" type="ORF">MRBLBA1_005238</name>
</gene>
<protein>
    <submittedName>
        <fullName evidence="1">Uncharacterized protein</fullName>
    </submittedName>
</protein>
<accession>A0ABV3IIZ9</accession>
<evidence type="ECO:0000313" key="2">
    <source>
        <dbReference type="Proteomes" id="UP001552502"/>
    </source>
</evidence>
<proteinExistence type="predicted"/>
<dbReference type="Proteomes" id="UP001552502">
    <property type="component" value="Unassembled WGS sequence"/>
</dbReference>
<sequence>MLDMEEYNLVNRNNYIKPNYKIDDKEVSFEIYVSPDKEVCILGRLDNNYICWASITHLDVSELNVAIFDYILNRKPVMISNGYNVLGFRYEEVIKWHKFLISKTLYRDGRYRYYSQASLSYLGDDEKSLSKYMSGEINNFYYSELAKCNYRLIDNNYIKILECYKNLLTQEENYEYYYEMKPLISILESEGYLKLCPNKEIRNIYWDCMKECSNLYNRYMSLVR</sequence>
<organism evidence="1 2">
    <name type="scientific">Bacillus proteolyticus</name>
    <dbReference type="NCBI Taxonomy" id="2026192"/>
    <lineage>
        <taxon>Bacteria</taxon>
        <taxon>Bacillati</taxon>
        <taxon>Bacillota</taxon>
        <taxon>Bacilli</taxon>
        <taxon>Bacillales</taxon>
        <taxon>Bacillaceae</taxon>
        <taxon>Bacillus</taxon>
        <taxon>Bacillus cereus group</taxon>
    </lineage>
</organism>
<keyword evidence="2" id="KW-1185">Reference proteome</keyword>
<name>A0ABV3IIZ9_9BACI</name>
<comment type="caution">
    <text evidence="1">The sequence shown here is derived from an EMBL/GenBank/DDBJ whole genome shotgun (WGS) entry which is preliminary data.</text>
</comment>
<dbReference type="EMBL" id="JBEGIE010000073">
    <property type="protein sequence ID" value="MEV4914275.1"/>
    <property type="molecule type" value="Genomic_DNA"/>
</dbReference>